<keyword evidence="12" id="KW-1185">Reference proteome</keyword>
<dbReference type="AlphaFoldDB" id="E9FZ79"/>
<dbReference type="OrthoDB" id="8182981at2759"/>
<keyword evidence="4 9" id="KW-0812">Transmembrane</keyword>
<dbReference type="KEGG" id="dpx:DAPPUDRAFT_235855"/>
<dbReference type="PANTHER" id="PTHR42643:SF24">
    <property type="entry name" value="IONOTROPIC RECEPTOR 60A"/>
    <property type="match status" value="1"/>
</dbReference>
<dbReference type="InterPro" id="IPR052192">
    <property type="entry name" value="Insect_Ionotropic_Sensory_Rcpt"/>
</dbReference>
<organism evidence="11 12">
    <name type="scientific">Daphnia pulex</name>
    <name type="common">Water flea</name>
    <dbReference type="NCBI Taxonomy" id="6669"/>
    <lineage>
        <taxon>Eukaryota</taxon>
        <taxon>Metazoa</taxon>
        <taxon>Ecdysozoa</taxon>
        <taxon>Arthropoda</taxon>
        <taxon>Crustacea</taxon>
        <taxon>Branchiopoda</taxon>
        <taxon>Diplostraca</taxon>
        <taxon>Cladocera</taxon>
        <taxon>Anomopoda</taxon>
        <taxon>Daphniidae</taxon>
        <taxon>Daphnia</taxon>
    </lineage>
</organism>
<evidence type="ECO:0000256" key="5">
    <source>
        <dbReference type="ARBA" id="ARBA00022989"/>
    </source>
</evidence>
<keyword evidence="7" id="KW-0675">Receptor</keyword>
<evidence type="ECO:0000256" key="6">
    <source>
        <dbReference type="ARBA" id="ARBA00023136"/>
    </source>
</evidence>
<comment type="similarity">
    <text evidence="2">Belongs to the glutamate-gated ion channel (TC 1.A.10.1) family.</text>
</comment>
<dbReference type="InterPro" id="IPR001320">
    <property type="entry name" value="Iontro_rcpt_C"/>
</dbReference>
<evidence type="ECO:0000256" key="2">
    <source>
        <dbReference type="ARBA" id="ARBA00008685"/>
    </source>
</evidence>
<evidence type="ECO:0000256" key="8">
    <source>
        <dbReference type="ARBA" id="ARBA00023180"/>
    </source>
</evidence>
<evidence type="ECO:0000256" key="9">
    <source>
        <dbReference type="SAM" id="Phobius"/>
    </source>
</evidence>
<evidence type="ECO:0000256" key="4">
    <source>
        <dbReference type="ARBA" id="ARBA00022692"/>
    </source>
</evidence>
<feature type="transmembrane region" description="Helical" evidence="9">
    <location>
        <begin position="72"/>
        <end position="92"/>
    </location>
</feature>
<evidence type="ECO:0000313" key="11">
    <source>
        <dbReference type="EMBL" id="EFX87008.1"/>
    </source>
</evidence>
<dbReference type="PANTHER" id="PTHR42643">
    <property type="entry name" value="IONOTROPIC RECEPTOR 20A-RELATED"/>
    <property type="match status" value="1"/>
</dbReference>
<evidence type="ECO:0000256" key="7">
    <source>
        <dbReference type="ARBA" id="ARBA00023170"/>
    </source>
</evidence>
<feature type="domain" description="Ionotropic glutamate receptor C-terminal" evidence="10">
    <location>
        <begin position="53"/>
        <end position="284"/>
    </location>
</feature>
<proteinExistence type="inferred from homology"/>
<keyword evidence="5 9" id="KW-1133">Transmembrane helix</keyword>
<protein>
    <recommendedName>
        <fullName evidence="10">Ionotropic glutamate receptor C-terminal domain-containing protein</fullName>
    </recommendedName>
</protein>
<dbReference type="PhylomeDB" id="E9FZ79"/>
<evidence type="ECO:0000313" key="12">
    <source>
        <dbReference type="Proteomes" id="UP000000305"/>
    </source>
</evidence>
<keyword evidence="8" id="KW-0325">Glycoprotein</keyword>
<dbReference type="Proteomes" id="UP000000305">
    <property type="component" value="Unassembled WGS sequence"/>
</dbReference>
<evidence type="ECO:0000256" key="3">
    <source>
        <dbReference type="ARBA" id="ARBA00022475"/>
    </source>
</evidence>
<dbReference type="Gene3D" id="1.10.287.70">
    <property type="match status" value="1"/>
</dbReference>
<dbReference type="STRING" id="6669.E9FZ79"/>
<name>E9FZ79_DAPPU</name>
<dbReference type="GO" id="GO:0005886">
    <property type="term" value="C:plasma membrane"/>
    <property type="evidence" value="ECO:0007669"/>
    <property type="project" value="UniProtKB-SubCell"/>
</dbReference>
<dbReference type="HOGENOM" id="CLU_007257_4_2_1"/>
<accession>E9FZ79</accession>
<dbReference type="GO" id="GO:0050906">
    <property type="term" value="P:detection of stimulus involved in sensory perception"/>
    <property type="evidence" value="ECO:0007669"/>
    <property type="project" value="UniProtKB-ARBA"/>
</dbReference>
<keyword evidence="3" id="KW-1003">Cell membrane</keyword>
<keyword evidence="6 9" id="KW-0472">Membrane</keyword>
<feature type="transmembrane region" description="Helical" evidence="9">
    <location>
        <begin position="273"/>
        <end position="297"/>
    </location>
</feature>
<comment type="subcellular location">
    <subcellularLocation>
        <location evidence="1">Cell membrane</location>
        <topology evidence="1">Multi-pass membrane protein</topology>
    </subcellularLocation>
</comment>
<dbReference type="GO" id="GO:0015276">
    <property type="term" value="F:ligand-gated monoatomic ion channel activity"/>
    <property type="evidence" value="ECO:0007669"/>
    <property type="project" value="InterPro"/>
</dbReference>
<dbReference type="InParanoid" id="E9FZ79"/>
<dbReference type="Pfam" id="PF00060">
    <property type="entry name" value="Lig_chan"/>
    <property type="match status" value="1"/>
</dbReference>
<dbReference type="OMA" id="ISISNRH"/>
<dbReference type="eggNOG" id="KOG1052">
    <property type="taxonomic scope" value="Eukaryota"/>
</dbReference>
<gene>
    <name evidence="11" type="ORF">DAPPUDRAFT_235855</name>
</gene>
<reference evidence="11 12" key="1">
    <citation type="journal article" date="2011" name="Science">
        <title>The ecoresponsive genome of Daphnia pulex.</title>
        <authorList>
            <person name="Colbourne J.K."/>
            <person name="Pfrender M.E."/>
            <person name="Gilbert D."/>
            <person name="Thomas W.K."/>
            <person name="Tucker A."/>
            <person name="Oakley T.H."/>
            <person name="Tokishita S."/>
            <person name="Aerts A."/>
            <person name="Arnold G.J."/>
            <person name="Basu M.K."/>
            <person name="Bauer D.J."/>
            <person name="Caceres C.E."/>
            <person name="Carmel L."/>
            <person name="Casola C."/>
            <person name="Choi J.H."/>
            <person name="Detter J.C."/>
            <person name="Dong Q."/>
            <person name="Dusheyko S."/>
            <person name="Eads B.D."/>
            <person name="Frohlich T."/>
            <person name="Geiler-Samerotte K.A."/>
            <person name="Gerlach D."/>
            <person name="Hatcher P."/>
            <person name="Jogdeo S."/>
            <person name="Krijgsveld J."/>
            <person name="Kriventseva E.V."/>
            <person name="Kultz D."/>
            <person name="Laforsch C."/>
            <person name="Lindquist E."/>
            <person name="Lopez J."/>
            <person name="Manak J.R."/>
            <person name="Muller J."/>
            <person name="Pangilinan J."/>
            <person name="Patwardhan R.P."/>
            <person name="Pitluck S."/>
            <person name="Pritham E.J."/>
            <person name="Rechtsteiner A."/>
            <person name="Rho M."/>
            <person name="Rogozin I.B."/>
            <person name="Sakarya O."/>
            <person name="Salamov A."/>
            <person name="Schaack S."/>
            <person name="Shapiro H."/>
            <person name="Shiga Y."/>
            <person name="Skalitzky C."/>
            <person name="Smith Z."/>
            <person name="Souvorov A."/>
            <person name="Sung W."/>
            <person name="Tang Z."/>
            <person name="Tsuchiya D."/>
            <person name="Tu H."/>
            <person name="Vos H."/>
            <person name="Wang M."/>
            <person name="Wolf Y.I."/>
            <person name="Yamagata H."/>
            <person name="Yamada T."/>
            <person name="Ye Y."/>
            <person name="Shaw J.R."/>
            <person name="Andrews J."/>
            <person name="Crease T.J."/>
            <person name="Tang H."/>
            <person name="Lucas S.M."/>
            <person name="Robertson H.M."/>
            <person name="Bork P."/>
            <person name="Koonin E.V."/>
            <person name="Zdobnov E.M."/>
            <person name="Grigoriev I.V."/>
            <person name="Lynch M."/>
            <person name="Boore J.L."/>
        </authorList>
    </citation>
    <scope>NUCLEOTIDE SEQUENCE [LARGE SCALE GENOMIC DNA]</scope>
</reference>
<evidence type="ECO:0000259" key="10">
    <source>
        <dbReference type="Pfam" id="PF00060"/>
    </source>
</evidence>
<evidence type="ECO:0000256" key="1">
    <source>
        <dbReference type="ARBA" id="ARBA00004651"/>
    </source>
</evidence>
<sequence>MPVPDANSFNVNAIIKPFQWPFLQRYQEKLFETATNHGNGIKLPHRKRTEGHYLYVFGNLMSQGGPCTSKRLPFRIVAGVWCLAAFVFVQAYNSTLFTFLVTPMKHSLINSPYDIPERQEVQLLAKNATKELYKKLGERLNSFKDSRCYAVTQCISMLTPGSNNVYLDAFNYHKDIVRAEFKKTKKCNLEILAKDGFSNVMGSFALPKHSDYTKTVNQGLLEIMQAGLVDYWDVWFRPMPPQCQGNIKSSVNPSGSKTLKMNNKPPALTISNLTGAFAVLLFGLGVSFLVFLCELIISISNRHNRLLRNARDNSVKIVKNARSKPKINAEVDGNIRKPRK</sequence>
<dbReference type="EMBL" id="GL732528">
    <property type="protein sequence ID" value="EFX87008.1"/>
    <property type="molecule type" value="Genomic_DNA"/>
</dbReference>